<dbReference type="InterPro" id="IPR036655">
    <property type="entry name" value="MtmB_sf"/>
</dbReference>
<evidence type="ECO:0000313" key="1">
    <source>
        <dbReference type="EMBL" id="GAH73022.1"/>
    </source>
</evidence>
<reference evidence="1" key="1">
    <citation type="journal article" date="2014" name="Front. Microbiol.">
        <title>High frequency of phylogenetically diverse reductive dehalogenase-homologous genes in deep subseafloor sedimentary metagenomes.</title>
        <authorList>
            <person name="Kawai M."/>
            <person name="Futagami T."/>
            <person name="Toyoda A."/>
            <person name="Takaki Y."/>
            <person name="Nishi S."/>
            <person name="Hori S."/>
            <person name="Arai W."/>
            <person name="Tsubouchi T."/>
            <person name="Morono Y."/>
            <person name="Uchiyama I."/>
            <person name="Ito T."/>
            <person name="Fujiyama A."/>
            <person name="Inagaki F."/>
            <person name="Takami H."/>
        </authorList>
    </citation>
    <scope>NUCLEOTIDE SEQUENCE</scope>
    <source>
        <strain evidence="1">Expedition CK06-06</strain>
    </source>
</reference>
<gene>
    <name evidence="1" type="ORF">S03H2_53309</name>
</gene>
<protein>
    <submittedName>
        <fullName evidence="1">Uncharacterized protein</fullName>
    </submittedName>
</protein>
<organism evidence="1">
    <name type="scientific">marine sediment metagenome</name>
    <dbReference type="NCBI Taxonomy" id="412755"/>
    <lineage>
        <taxon>unclassified sequences</taxon>
        <taxon>metagenomes</taxon>
        <taxon>ecological metagenomes</taxon>
    </lineage>
</organism>
<dbReference type="EMBL" id="BARU01033927">
    <property type="protein sequence ID" value="GAH73022.1"/>
    <property type="molecule type" value="Genomic_DNA"/>
</dbReference>
<dbReference type="Pfam" id="PF05369">
    <property type="entry name" value="MtmB"/>
    <property type="match status" value="1"/>
</dbReference>
<sequence>MTRLQGNEIVKRLLAKYEKDIPQAPKGEKYQECWDIQTKEPIDSKEFIG</sequence>
<comment type="caution">
    <text evidence="1">The sequence shown here is derived from an EMBL/GenBank/DDBJ whole genome shotgun (WGS) entry which is preliminary data.</text>
</comment>
<name>X1HUA2_9ZZZZ</name>
<dbReference type="AlphaFoldDB" id="X1HUA2"/>
<dbReference type="GO" id="GO:0008168">
    <property type="term" value="F:methyltransferase activity"/>
    <property type="evidence" value="ECO:0007669"/>
    <property type="project" value="InterPro"/>
</dbReference>
<dbReference type="GO" id="GO:0032259">
    <property type="term" value="P:methylation"/>
    <property type="evidence" value="ECO:0007669"/>
    <property type="project" value="InterPro"/>
</dbReference>
<proteinExistence type="predicted"/>
<dbReference type="InterPro" id="IPR008031">
    <property type="entry name" value="MtmB_MeTrfase"/>
</dbReference>
<dbReference type="SUPFAM" id="SSF75098">
    <property type="entry name" value="Monomethylamine methyltransferase MtmB"/>
    <property type="match status" value="1"/>
</dbReference>
<feature type="non-terminal residue" evidence="1">
    <location>
        <position position="49"/>
    </location>
</feature>
<accession>X1HUA2</accession>
<dbReference type="Gene3D" id="3.20.20.460">
    <property type="entry name" value="Monomethylamine methyltransferase MtmB"/>
    <property type="match status" value="1"/>
</dbReference>